<dbReference type="Proteomes" id="UP000254181">
    <property type="component" value="Unassembled WGS sequence"/>
</dbReference>
<dbReference type="AlphaFoldDB" id="A0A377K2V8"/>
<organism evidence="1 2">
    <name type="scientific">Escherichia coli</name>
    <dbReference type="NCBI Taxonomy" id="562"/>
    <lineage>
        <taxon>Bacteria</taxon>
        <taxon>Pseudomonadati</taxon>
        <taxon>Pseudomonadota</taxon>
        <taxon>Gammaproteobacteria</taxon>
        <taxon>Enterobacterales</taxon>
        <taxon>Enterobacteriaceae</taxon>
        <taxon>Escherichia</taxon>
    </lineage>
</organism>
<dbReference type="EMBL" id="UGEM01000004">
    <property type="protein sequence ID" value="STP18697.1"/>
    <property type="molecule type" value="Genomic_DNA"/>
</dbReference>
<evidence type="ECO:0000313" key="1">
    <source>
        <dbReference type="EMBL" id="STP18697.1"/>
    </source>
</evidence>
<evidence type="ECO:0000313" key="2">
    <source>
        <dbReference type="Proteomes" id="UP000254181"/>
    </source>
</evidence>
<sequence length="38" mass="4170">MVGEPAINAHTAASAWVRFKKFVATEPGEKETSDNNHK</sequence>
<proteinExistence type="predicted"/>
<gene>
    <name evidence="1" type="ORF">NCTC9075_02171</name>
</gene>
<reference evidence="1 2" key="1">
    <citation type="submission" date="2018-06" db="EMBL/GenBank/DDBJ databases">
        <authorList>
            <consortium name="Pathogen Informatics"/>
            <person name="Doyle S."/>
        </authorList>
    </citation>
    <scope>NUCLEOTIDE SEQUENCE [LARGE SCALE GENOMIC DNA]</scope>
    <source>
        <strain evidence="1 2">NCTC9075</strain>
    </source>
</reference>
<accession>A0A377K2V8</accession>
<protein>
    <submittedName>
        <fullName evidence="1">Uncharacterized protein</fullName>
    </submittedName>
</protein>
<name>A0A377K2V8_ECOLX</name>